<dbReference type="Pfam" id="PF17805">
    <property type="entry name" value="AsnC_trans_reg2"/>
    <property type="match status" value="1"/>
</dbReference>
<sequence>MDEIDKKLLDITQNGLPMVSRPFLALAEKLKIEEREVIYRLESLKNKGYIRRMGGVFDSKKLGYCSTLCAISVPKNKVEYVSKVVNSYDEITHNYIRDHTYNMWFTIIAPSRERIEEIMTAIKKEGEVLDMIDLPAVRRFKVKASFKLSEV</sequence>
<dbReference type="RefSeq" id="WP_261670080.1">
    <property type="nucleotide sequence ID" value="NZ_JARUJP010000009.1"/>
</dbReference>
<feature type="domain" description="Siroheme decarboxylase NirL-like HTH" evidence="7">
    <location>
        <begin position="5"/>
        <end position="51"/>
    </location>
</feature>
<comment type="caution">
    <text evidence="8">The sequence shown here is derived from an EMBL/GenBank/DDBJ whole genome shotgun (WGS) entry which is preliminary data.</text>
</comment>
<dbReference type="PANTHER" id="PTHR43413:SF1">
    <property type="entry name" value="SIROHEME DECARBOXYLASE NIRL SUBUNIT"/>
    <property type="match status" value="1"/>
</dbReference>
<evidence type="ECO:0000256" key="1">
    <source>
        <dbReference type="ARBA" id="ARBA00023239"/>
    </source>
</evidence>
<dbReference type="Proteomes" id="UP001281656">
    <property type="component" value="Unassembled WGS sequence"/>
</dbReference>
<evidence type="ECO:0000259" key="6">
    <source>
        <dbReference type="Pfam" id="PF17805"/>
    </source>
</evidence>
<dbReference type="InterPro" id="IPR040523">
    <property type="entry name" value="AsnC_trans_reg2"/>
</dbReference>
<dbReference type="Pfam" id="PF22451">
    <property type="entry name" value="NirdL-like_HTH"/>
    <property type="match status" value="1"/>
</dbReference>
<accession>A0ABU4JT88</accession>
<keyword evidence="9" id="KW-1185">Reference proteome</keyword>
<dbReference type="Gene3D" id="1.10.10.10">
    <property type="entry name" value="Winged helix-like DNA-binding domain superfamily/Winged helix DNA-binding domain"/>
    <property type="match status" value="1"/>
</dbReference>
<dbReference type="SMART" id="SM00344">
    <property type="entry name" value="HTH_ASNC"/>
    <property type="match status" value="1"/>
</dbReference>
<evidence type="ECO:0000256" key="4">
    <source>
        <dbReference type="ARBA" id="ARBA00023471"/>
    </source>
</evidence>
<organism evidence="8 9">
    <name type="scientific">Clostridium tanneri</name>
    <dbReference type="NCBI Taxonomy" id="3037988"/>
    <lineage>
        <taxon>Bacteria</taxon>
        <taxon>Bacillati</taxon>
        <taxon>Bacillota</taxon>
        <taxon>Clostridia</taxon>
        <taxon>Eubacteriales</taxon>
        <taxon>Clostridiaceae</taxon>
        <taxon>Clostridium</taxon>
    </lineage>
</organism>
<dbReference type="EMBL" id="JARUJP010000009">
    <property type="protein sequence ID" value="MDW8801384.1"/>
    <property type="molecule type" value="Genomic_DNA"/>
</dbReference>
<dbReference type="InterPro" id="IPR053953">
    <property type="entry name" value="NirdL-like_HTH"/>
</dbReference>
<dbReference type="PANTHER" id="PTHR43413">
    <property type="entry name" value="TRANSCRIPTIONAL REGULATOR, ASNC FAMILY"/>
    <property type="match status" value="1"/>
</dbReference>
<dbReference type="InterPro" id="IPR036390">
    <property type="entry name" value="WH_DNA-bd_sf"/>
</dbReference>
<reference evidence="8 9" key="1">
    <citation type="submission" date="2023-04" db="EMBL/GenBank/DDBJ databases">
        <title>Clostridium tannerae sp. nov., isolated from the fecal material of an alpaca.</title>
        <authorList>
            <person name="Miller S."/>
            <person name="Hendry M."/>
            <person name="King J."/>
            <person name="Sankaranarayanan K."/>
            <person name="Lawson P.A."/>
        </authorList>
    </citation>
    <scope>NUCLEOTIDE SEQUENCE [LARGE SCALE GENOMIC DNA]</scope>
    <source>
        <strain evidence="8 9">A1-XYC3</strain>
    </source>
</reference>
<dbReference type="InterPro" id="IPR050684">
    <property type="entry name" value="HTH-Siroheme_Decarb"/>
</dbReference>
<dbReference type="Gene3D" id="3.30.70.3460">
    <property type="match status" value="1"/>
</dbReference>
<dbReference type="InterPro" id="IPR019888">
    <property type="entry name" value="Tscrpt_reg_AsnC-like"/>
</dbReference>
<keyword evidence="1" id="KW-0456">Lyase</keyword>
<comment type="pathway">
    <text evidence="2">Porphyrin-containing compound metabolism.</text>
</comment>
<dbReference type="SUPFAM" id="SSF46785">
    <property type="entry name" value="Winged helix' DNA-binding domain"/>
    <property type="match status" value="1"/>
</dbReference>
<protein>
    <recommendedName>
        <fullName evidence="4">siroheme decarboxylase</fullName>
        <ecNumber evidence="4">4.1.1.111</ecNumber>
    </recommendedName>
</protein>
<evidence type="ECO:0000256" key="2">
    <source>
        <dbReference type="ARBA" id="ARBA00023444"/>
    </source>
</evidence>
<proteinExistence type="inferred from homology"/>
<evidence type="ECO:0000259" key="7">
    <source>
        <dbReference type="Pfam" id="PF22451"/>
    </source>
</evidence>
<comment type="catalytic activity">
    <reaction evidence="5">
        <text>siroheme + 2 H(+) = 12,18-didecarboxysiroheme + 2 CO2</text>
        <dbReference type="Rhea" id="RHEA:19093"/>
        <dbReference type="ChEBI" id="CHEBI:15378"/>
        <dbReference type="ChEBI" id="CHEBI:16526"/>
        <dbReference type="ChEBI" id="CHEBI:60052"/>
        <dbReference type="ChEBI" id="CHEBI:140497"/>
        <dbReference type="EC" id="4.1.1.111"/>
    </reaction>
</comment>
<dbReference type="InterPro" id="IPR036388">
    <property type="entry name" value="WH-like_DNA-bd_sf"/>
</dbReference>
<name>A0ABU4JT88_9CLOT</name>
<evidence type="ECO:0000256" key="3">
    <source>
        <dbReference type="ARBA" id="ARBA00023457"/>
    </source>
</evidence>
<evidence type="ECO:0000313" key="8">
    <source>
        <dbReference type="EMBL" id="MDW8801384.1"/>
    </source>
</evidence>
<evidence type="ECO:0000313" key="9">
    <source>
        <dbReference type="Proteomes" id="UP001281656"/>
    </source>
</evidence>
<comment type="similarity">
    <text evidence="3">Belongs to the Ahb/Nir family.</text>
</comment>
<gene>
    <name evidence="8" type="ORF">P8V03_09475</name>
</gene>
<feature type="domain" description="Siroheme decarboxylase AsnC-like ligand binding" evidence="6">
    <location>
        <begin position="61"/>
        <end position="141"/>
    </location>
</feature>
<dbReference type="EC" id="4.1.1.111" evidence="4"/>
<evidence type="ECO:0000256" key="5">
    <source>
        <dbReference type="ARBA" id="ARBA00048470"/>
    </source>
</evidence>